<evidence type="ECO:0000256" key="1">
    <source>
        <dbReference type="SAM" id="Phobius"/>
    </source>
</evidence>
<dbReference type="OrthoDB" id="2985014at2759"/>
<dbReference type="InterPro" id="IPR036259">
    <property type="entry name" value="MFS_trans_sf"/>
</dbReference>
<dbReference type="SMR" id="H2L027"/>
<name>H2L027_CAEEL</name>
<gene>
    <name evidence="2" type="ORF">CELE_Y4C6B.4</name>
    <name evidence="2 4" type="ORF">Y4C6B.4</name>
</gene>
<feature type="transmembrane region" description="Helical" evidence="1">
    <location>
        <begin position="116"/>
        <end position="135"/>
    </location>
</feature>
<keyword evidence="1" id="KW-0472">Membrane</keyword>
<dbReference type="PANTHER" id="PTHR45757">
    <property type="entry name" value="PROTEIN CBG23364-RELATED"/>
    <property type="match status" value="1"/>
</dbReference>
<dbReference type="Gene3D" id="1.20.1250.20">
    <property type="entry name" value="MFS general substrate transporter like domains"/>
    <property type="match status" value="1"/>
</dbReference>
<dbReference type="Bgee" id="WBGene00021158">
    <property type="expression patterns" value="Expressed in larva and 2 other cell types or tissues"/>
</dbReference>
<protein>
    <submittedName>
        <fullName evidence="2">MFS domain-containing protein</fullName>
    </submittedName>
</protein>
<dbReference type="WormBase" id="Y4C6B.4b">
    <property type="protein sequence ID" value="CE31740"/>
    <property type="gene ID" value="WBGene00021158"/>
</dbReference>
<keyword evidence="1" id="KW-1133">Transmembrane helix</keyword>
<evidence type="ECO:0000313" key="4">
    <source>
        <dbReference type="WormBase" id="Y4C6B.4b"/>
    </source>
</evidence>
<dbReference type="PANTHER" id="PTHR45757:SF16">
    <property type="entry name" value="MAJOR FACILITATOR SUPERFAMILY (MFS) PROFILE DOMAIN-CONTAINING PROTEIN"/>
    <property type="match status" value="1"/>
</dbReference>
<feature type="transmembrane region" description="Helical" evidence="1">
    <location>
        <begin position="12"/>
        <end position="36"/>
    </location>
</feature>
<accession>H2L027</accession>
<sequence>MIRIWGNYFRIIIVLLSFMCLVSVCSNYIIINFTFICMKDDLSQTTEVNGTLKSIYDYTPTEKKYILWAVAFGTMVGTFPINILYVKYGARIPFFSAGVLSAVTTGLTPWAAAQSMWIFVALRFLQVVRLFFLLFHVSYLKSWRFCVCSFIH</sequence>
<dbReference type="AGR" id="WB:WBGene00021158"/>
<dbReference type="EMBL" id="BX284604">
    <property type="protein sequence ID" value="CCD71126.1"/>
    <property type="molecule type" value="Genomic_DNA"/>
</dbReference>
<proteinExistence type="predicted"/>
<dbReference type="SUPFAM" id="SSF103473">
    <property type="entry name" value="MFS general substrate transporter"/>
    <property type="match status" value="1"/>
</dbReference>
<evidence type="ECO:0000313" key="3">
    <source>
        <dbReference type="Proteomes" id="UP000001940"/>
    </source>
</evidence>
<dbReference type="Proteomes" id="UP000001940">
    <property type="component" value="Chromosome IV"/>
</dbReference>
<keyword evidence="3" id="KW-1185">Reference proteome</keyword>
<evidence type="ECO:0000313" key="2">
    <source>
        <dbReference type="EMBL" id="CCD71126.1"/>
    </source>
</evidence>
<feature type="transmembrane region" description="Helical" evidence="1">
    <location>
        <begin position="92"/>
        <end position="110"/>
    </location>
</feature>
<dbReference type="HOGENOM" id="CLU_1723975_0_0_1"/>
<feature type="transmembrane region" description="Helical" evidence="1">
    <location>
        <begin position="65"/>
        <end position="85"/>
    </location>
</feature>
<dbReference type="AlphaFoldDB" id="H2L027"/>
<dbReference type="ExpressionAtlas" id="H2L027">
    <property type="expression patterns" value="baseline and differential"/>
</dbReference>
<reference evidence="2 3" key="1">
    <citation type="journal article" date="1998" name="Science">
        <title>Genome sequence of the nematode C. elegans: a platform for investigating biology.</title>
        <authorList>
            <consortium name="The C. elegans sequencing consortium"/>
            <person name="Sulson J.E."/>
            <person name="Waterston R."/>
        </authorList>
    </citation>
    <scope>NUCLEOTIDE SEQUENCE [LARGE SCALE GENOMIC DNA]</scope>
    <source>
        <strain evidence="2 3">Bristol N2</strain>
    </source>
</reference>
<organism evidence="2 3">
    <name type="scientific">Caenorhabditis elegans</name>
    <dbReference type="NCBI Taxonomy" id="6239"/>
    <lineage>
        <taxon>Eukaryota</taxon>
        <taxon>Metazoa</taxon>
        <taxon>Ecdysozoa</taxon>
        <taxon>Nematoda</taxon>
        <taxon>Chromadorea</taxon>
        <taxon>Rhabditida</taxon>
        <taxon>Rhabditina</taxon>
        <taxon>Rhabditomorpha</taxon>
        <taxon>Rhabditoidea</taxon>
        <taxon>Rhabditidae</taxon>
        <taxon>Peloderinae</taxon>
        <taxon>Caenorhabditis</taxon>
    </lineage>
</organism>
<keyword evidence="1" id="KW-0812">Transmembrane</keyword>